<dbReference type="AlphaFoldDB" id="A0A0F9NSP8"/>
<keyword evidence="1" id="KW-0472">Membrane</keyword>
<sequence length="35" mass="4047">MKLIKFLIKEWIILSSILALGTTAYILYHLIRGTL</sequence>
<name>A0A0F9NSP8_9ZZZZ</name>
<feature type="transmembrane region" description="Helical" evidence="1">
    <location>
        <begin position="12"/>
        <end position="31"/>
    </location>
</feature>
<accession>A0A0F9NSP8</accession>
<keyword evidence="1" id="KW-0812">Transmembrane</keyword>
<proteinExistence type="predicted"/>
<organism evidence="2">
    <name type="scientific">marine sediment metagenome</name>
    <dbReference type="NCBI Taxonomy" id="412755"/>
    <lineage>
        <taxon>unclassified sequences</taxon>
        <taxon>metagenomes</taxon>
        <taxon>ecological metagenomes</taxon>
    </lineage>
</organism>
<dbReference type="EMBL" id="LAZR01007589">
    <property type="protein sequence ID" value="KKM84302.1"/>
    <property type="molecule type" value="Genomic_DNA"/>
</dbReference>
<evidence type="ECO:0000256" key="1">
    <source>
        <dbReference type="SAM" id="Phobius"/>
    </source>
</evidence>
<gene>
    <name evidence="2" type="ORF">LCGC14_1300650</name>
</gene>
<evidence type="ECO:0000313" key="2">
    <source>
        <dbReference type="EMBL" id="KKM84302.1"/>
    </source>
</evidence>
<protein>
    <submittedName>
        <fullName evidence="2">Uncharacterized protein</fullName>
    </submittedName>
</protein>
<keyword evidence="1" id="KW-1133">Transmembrane helix</keyword>
<comment type="caution">
    <text evidence="2">The sequence shown here is derived from an EMBL/GenBank/DDBJ whole genome shotgun (WGS) entry which is preliminary data.</text>
</comment>
<reference evidence="2" key="1">
    <citation type="journal article" date="2015" name="Nature">
        <title>Complex archaea that bridge the gap between prokaryotes and eukaryotes.</title>
        <authorList>
            <person name="Spang A."/>
            <person name="Saw J.H."/>
            <person name="Jorgensen S.L."/>
            <person name="Zaremba-Niedzwiedzka K."/>
            <person name="Martijn J."/>
            <person name="Lind A.E."/>
            <person name="van Eijk R."/>
            <person name="Schleper C."/>
            <person name="Guy L."/>
            <person name="Ettema T.J."/>
        </authorList>
    </citation>
    <scope>NUCLEOTIDE SEQUENCE</scope>
</reference>